<organism evidence="2 3">
    <name type="scientific">Athelia psychrophila</name>
    <dbReference type="NCBI Taxonomy" id="1759441"/>
    <lineage>
        <taxon>Eukaryota</taxon>
        <taxon>Fungi</taxon>
        <taxon>Dikarya</taxon>
        <taxon>Basidiomycota</taxon>
        <taxon>Agaricomycotina</taxon>
        <taxon>Agaricomycetes</taxon>
        <taxon>Agaricomycetidae</taxon>
        <taxon>Atheliales</taxon>
        <taxon>Atheliaceae</taxon>
        <taxon>Athelia</taxon>
    </lineage>
</organism>
<sequence length="180" mass="18624">MLTPASGTAGETIGCGIEFASHTMFYSKNGTLLGGFVSNVGIDIGSSTATPANPTPITINIPNTSNNPSSNPVNTSTYPPPAPIALYPSVGPHRSDEMVRGNFGHCGAVRVRHRGICHGGQGASVEQGAPDAFGDQCKCTGKLSIHLRSSFLSGKAWVRHESPGSMSQICGLADLRASDE</sequence>
<feature type="region of interest" description="Disordered" evidence="1">
    <location>
        <begin position="55"/>
        <end position="74"/>
    </location>
</feature>
<evidence type="ECO:0000313" key="2">
    <source>
        <dbReference type="EMBL" id="KZP14958.1"/>
    </source>
</evidence>
<accession>A0A166DQ74</accession>
<dbReference type="Gene3D" id="2.60.120.920">
    <property type="match status" value="1"/>
</dbReference>
<evidence type="ECO:0000313" key="3">
    <source>
        <dbReference type="Proteomes" id="UP000076532"/>
    </source>
</evidence>
<gene>
    <name evidence="2" type="ORF">FIBSPDRAFT_959248</name>
</gene>
<evidence type="ECO:0000256" key="1">
    <source>
        <dbReference type="SAM" id="MobiDB-lite"/>
    </source>
</evidence>
<dbReference type="AlphaFoldDB" id="A0A166DQ74"/>
<protein>
    <recommendedName>
        <fullName evidence="4">B30.2/SPRY domain-containing protein</fullName>
    </recommendedName>
</protein>
<name>A0A166DQ74_9AGAM</name>
<keyword evidence="3" id="KW-1185">Reference proteome</keyword>
<dbReference type="InterPro" id="IPR043136">
    <property type="entry name" value="B30.2/SPRY_sf"/>
</dbReference>
<reference evidence="2 3" key="1">
    <citation type="journal article" date="2016" name="Mol. Biol. Evol.">
        <title>Comparative Genomics of Early-Diverging Mushroom-Forming Fungi Provides Insights into the Origins of Lignocellulose Decay Capabilities.</title>
        <authorList>
            <person name="Nagy L.G."/>
            <person name="Riley R."/>
            <person name="Tritt A."/>
            <person name="Adam C."/>
            <person name="Daum C."/>
            <person name="Floudas D."/>
            <person name="Sun H."/>
            <person name="Yadav J.S."/>
            <person name="Pangilinan J."/>
            <person name="Larsson K.H."/>
            <person name="Matsuura K."/>
            <person name="Barry K."/>
            <person name="Labutti K."/>
            <person name="Kuo R."/>
            <person name="Ohm R.A."/>
            <person name="Bhattacharya S.S."/>
            <person name="Shirouzu T."/>
            <person name="Yoshinaga Y."/>
            <person name="Martin F.M."/>
            <person name="Grigoriev I.V."/>
            <person name="Hibbett D.S."/>
        </authorList>
    </citation>
    <scope>NUCLEOTIDE SEQUENCE [LARGE SCALE GENOMIC DNA]</scope>
    <source>
        <strain evidence="2 3">CBS 109695</strain>
    </source>
</reference>
<proteinExistence type="predicted"/>
<dbReference type="EMBL" id="KV417610">
    <property type="protein sequence ID" value="KZP14958.1"/>
    <property type="molecule type" value="Genomic_DNA"/>
</dbReference>
<dbReference type="Proteomes" id="UP000076532">
    <property type="component" value="Unassembled WGS sequence"/>
</dbReference>
<dbReference type="OrthoDB" id="25503at2759"/>
<evidence type="ECO:0008006" key="4">
    <source>
        <dbReference type="Google" id="ProtNLM"/>
    </source>
</evidence>